<dbReference type="GO" id="GO:0016491">
    <property type="term" value="F:oxidoreductase activity"/>
    <property type="evidence" value="ECO:0007669"/>
    <property type="project" value="InterPro"/>
</dbReference>
<accession>A0A9X3HZ57</accession>
<evidence type="ECO:0000313" key="3">
    <source>
        <dbReference type="EMBL" id="MCX2836570.1"/>
    </source>
</evidence>
<evidence type="ECO:0000259" key="2">
    <source>
        <dbReference type="PROSITE" id="PS51352"/>
    </source>
</evidence>
<dbReference type="EMBL" id="JAPJDA010000001">
    <property type="protein sequence ID" value="MCX2836570.1"/>
    <property type="molecule type" value="Genomic_DNA"/>
</dbReference>
<gene>
    <name evidence="3" type="ORF">OQ279_00275</name>
</gene>
<evidence type="ECO:0000313" key="4">
    <source>
        <dbReference type="Proteomes" id="UP001148482"/>
    </source>
</evidence>
<feature type="domain" description="Thioredoxin" evidence="2">
    <location>
        <begin position="64"/>
        <end position="218"/>
    </location>
</feature>
<dbReference type="InterPro" id="IPR000866">
    <property type="entry name" value="AhpC/TSA"/>
</dbReference>
<dbReference type="Pfam" id="PF00578">
    <property type="entry name" value="AhpC-TSA"/>
    <property type="match status" value="1"/>
</dbReference>
<keyword evidence="1" id="KW-0732">Signal</keyword>
<reference evidence="3" key="1">
    <citation type="submission" date="2022-11" db="EMBL/GenBank/DDBJ databases">
        <title>Salinimicrobium profundisediminis sp. nov., isolated from deep-sea sediment of the Mariana Trench.</title>
        <authorList>
            <person name="Fu H."/>
        </authorList>
    </citation>
    <scope>NUCLEOTIDE SEQUENCE</scope>
    <source>
        <strain evidence="3">MT39</strain>
    </source>
</reference>
<feature type="chain" id="PRO_5040966402" evidence="1">
    <location>
        <begin position="20"/>
        <end position="233"/>
    </location>
</feature>
<feature type="signal peptide" evidence="1">
    <location>
        <begin position="1"/>
        <end position="19"/>
    </location>
</feature>
<organism evidence="3 4">
    <name type="scientific">Salinimicrobium profundisediminis</name>
    <dbReference type="NCBI Taxonomy" id="2994553"/>
    <lineage>
        <taxon>Bacteria</taxon>
        <taxon>Pseudomonadati</taxon>
        <taxon>Bacteroidota</taxon>
        <taxon>Flavobacteriia</taxon>
        <taxon>Flavobacteriales</taxon>
        <taxon>Flavobacteriaceae</taxon>
        <taxon>Salinimicrobium</taxon>
    </lineage>
</organism>
<dbReference type="InterPro" id="IPR036249">
    <property type="entry name" value="Thioredoxin-like_sf"/>
</dbReference>
<dbReference type="InterPro" id="IPR013766">
    <property type="entry name" value="Thioredoxin_domain"/>
</dbReference>
<name>A0A9X3HZ57_9FLAO</name>
<dbReference type="Proteomes" id="UP001148482">
    <property type="component" value="Unassembled WGS sequence"/>
</dbReference>
<dbReference type="Gene3D" id="3.40.30.10">
    <property type="entry name" value="Glutaredoxin"/>
    <property type="match status" value="1"/>
</dbReference>
<dbReference type="SUPFAM" id="SSF52833">
    <property type="entry name" value="Thioredoxin-like"/>
    <property type="match status" value="1"/>
</dbReference>
<dbReference type="AlphaFoldDB" id="A0A9X3HZ57"/>
<sequence length="233" mass="26912">MQRALLLLFTLSFFFLSHAQEDKISFSEALAIHLPKYNKHADKAYRDKNIARADELFDSLVNYGLKGAVLDNFKVTNLKKKKVYLNEFIKPVYLTTYASWIIPTEGEVPALNKLAEKYGEQVDFVILFWDNYETTKKLAKKYHSNIRILYVDELQNNSPYVVKMMKHSLGLPTSFLLNNNKKILDIRRKPSHPYGIEFEKSFALNYDSLSSAISLLLVNNSSRYLTAEKNVSP</sequence>
<protein>
    <submittedName>
        <fullName evidence="3">Redoxin domain-containing protein</fullName>
    </submittedName>
</protein>
<dbReference type="PROSITE" id="PS51352">
    <property type="entry name" value="THIOREDOXIN_2"/>
    <property type="match status" value="1"/>
</dbReference>
<comment type="caution">
    <text evidence="3">The sequence shown here is derived from an EMBL/GenBank/DDBJ whole genome shotgun (WGS) entry which is preliminary data.</text>
</comment>
<keyword evidence="4" id="KW-1185">Reference proteome</keyword>
<dbReference type="RefSeq" id="WP_266067748.1">
    <property type="nucleotide sequence ID" value="NZ_JAPJDA010000001.1"/>
</dbReference>
<evidence type="ECO:0000256" key="1">
    <source>
        <dbReference type="SAM" id="SignalP"/>
    </source>
</evidence>
<proteinExistence type="predicted"/>
<dbReference type="GO" id="GO:0016209">
    <property type="term" value="F:antioxidant activity"/>
    <property type="evidence" value="ECO:0007669"/>
    <property type="project" value="InterPro"/>
</dbReference>